<protein>
    <recommendedName>
        <fullName evidence="2">DUF2267 domain-containing protein</fullName>
    </recommendedName>
</protein>
<name>A0A6J4Q9W9_9ACTN</name>
<proteinExistence type="predicted"/>
<dbReference type="InterPro" id="IPR038282">
    <property type="entry name" value="DUF2267_sf"/>
</dbReference>
<dbReference type="Gene3D" id="1.10.490.110">
    <property type="entry name" value="Uncharacterized conserved protein DUF2267"/>
    <property type="match status" value="1"/>
</dbReference>
<accession>A0A6J4Q9W9</accession>
<evidence type="ECO:0008006" key="2">
    <source>
        <dbReference type="Google" id="ProtNLM"/>
    </source>
</evidence>
<dbReference type="AlphaFoldDB" id="A0A6J4Q9W9"/>
<evidence type="ECO:0000313" key="1">
    <source>
        <dbReference type="EMBL" id="CAA9434626.1"/>
    </source>
</evidence>
<dbReference type="EMBL" id="CADCVB010000129">
    <property type="protein sequence ID" value="CAA9434626.1"/>
    <property type="molecule type" value="Genomic_DNA"/>
</dbReference>
<reference evidence="1" key="1">
    <citation type="submission" date="2020-02" db="EMBL/GenBank/DDBJ databases">
        <authorList>
            <person name="Meier V. D."/>
        </authorList>
    </citation>
    <scope>NUCLEOTIDE SEQUENCE</scope>
    <source>
        <strain evidence="1">AVDCRST_MAG78</strain>
    </source>
</reference>
<dbReference type="Pfam" id="PF10025">
    <property type="entry name" value="DUF2267"/>
    <property type="match status" value="1"/>
</dbReference>
<sequence length="126" mass="14180">MKRDEFVKRVTEIGELRSREEAERAIEATLETLKQRLAGNEPDNLAAQLPEDLADPLVGEGGREGFALAEFYRRVAEKEGVEETQAIRHARAVALVLQEAVTTGEMDDVRHQLKDEYAELFGRQGE</sequence>
<dbReference type="InterPro" id="IPR018727">
    <property type="entry name" value="DUF2267"/>
</dbReference>
<gene>
    <name evidence="1" type="ORF">AVDCRST_MAG78-1936</name>
</gene>
<organism evidence="1">
    <name type="scientific">uncultured Rubrobacteraceae bacterium</name>
    <dbReference type="NCBI Taxonomy" id="349277"/>
    <lineage>
        <taxon>Bacteria</taxon>
        <taxon>Bacillati</taxon>
        <taxon>Actinomycetota</taxon>
        <taxon>Rubrobacteria</taxon>
        <taxon>Rubrobacterales</taxon>
        <taxon>Rubrobacteraceae</taxon>
        <taxon>environmental samples</taxon>
    </lineage>
</organism>